<reference evidence="2" key="1">
    <citation type="submission" date="2015-11" db="EMBL/GenBank/DDBJ databases">
        <title>De novo transcriptome assembly of four potential Pierce s Disease insect vectors from Arizona vineyards.</title>
        <authorList>
            <person name="Tassone E.E."/>
        </authorList>
    </citation>
    <scope>NUCLEOTIDE SEQUENCE</scope>
</reference>
<feature type="chain" id="PRO_5008585192" description="UDP-glucuronosyltransferase" evidence="1">
    <location>
        <begin position="23"/>
        <end position="143"/>
    </location>
</feature>
<feature type="signal peptide" evidence="1">
    <location>
        <begin position="1"/>
        <end position="22"/>
    </location>
</feature>
<sequence length="143" mass="16415">RETMQATLLWATLLSIITNTLSARILAILPFPGRSHQIFHSSVLRALAQRGHEIVEYSPFPPNKPIANYTHIEIHTSAENLFDNLTYEEIERQLPRGSVFGLAALRVWEFSNIICEDTFQHKKIRKLIESKDHFDLVITASTF</sequence>
<accession>A0A1B6IML9</accession>
<gene>
    <name evidence="2" type="ORF">g.58311</name>
</gene>
<evidence type="ECO:0000313" key="2">
    <source>
        <dbReference type="EMBL" id="JAS88166.1"/>
    </source>
</evidence>
<dbReference type="AlphaFoldDB" id="A0A1B6IML9"/>
<name>A0A1B6IML9_9HEMI</name>
<dbReference type="SUPFAM" id="SSF53756">
    <property type="entry name" value="UDP-Glycosyltransferase/glycogen phosphorylase"/>
    <property type="match status" value="1"/>
</dbReference>
<evidence type="ECO:0008006" key="3">
    <source>
        <dbReference type="Google" id="ProtNLM"/>
    </source>
</evidence>
<keyword evidence="1" id="KW-0732">Signal</keyword>
<proteinExistence type="predicted"/>
<dbReference type="EMBL" id="GECU01019540">
    <property type="protein sequence ID" value="JAS88166.1"/>
    <property type="molecule type" value="Transcribed_RNA"/>
</dbReference>
<evidence type="ECO:0000256" key="1">
    <source>
        <dbReference type="SAM" id="SignalP"/>
    </source>
</evidence>
<organism evidence="2">
    <name type="scientific">Homalodisca liturata</name>
    <dbReference type="NCBI Taxonomy" id="320908"/>
    <lineage>
        <taxon>Eukaryota</taxon>
        <taxon>Metazoa</taxon>
        <taxon>Ecdysozoa</taxon>
        <taxon>Arthropoda</taxon>
        <taxon>Hexapoda</taxon>
        <taxon>Insecta</taxon>
        <taxon>Pterygota</taxon>
        <taxon>Neoptera</taxon>
        <taxon>Paraneoptera</taxon>
        <taxon>Hemiptera</taxon>
        <taxon>Auchenorrhyncha</taxon>
        <taxon>Membracoidea</taxon>
        <taxon>Cicadellidae</taxon>
        <taxon>Cicadellinae</taxon>
        <taxon>Proconiini</taxon>
        <taxon>Homalodisca</taxon>
    </lineage>
</organism>
<feature type="non-terminal residue" evidence="2">
    <location>
        <position position="143"/>
    </location>
</feature>
<protein>
    <recommendedName>
        <fullName evidence="3">UDP-glucuronosyltransferase</fullName>
    </recommendedName>
</protein>
<feature type="non-terminal residue" evidence="2">
    <location>
        <position position="1"/>
    </location>
</feature>